<sequence>MFLQNTSLNTVGKSITEIYLSVDNENFFAV</sequence>
<dbReference type="Proteomes" id="UP000254950">
    <property type="component" value="Unassembled WGS sequence"/>
</dbReference>
<gene>
    <name evidence="1" type="ORF">NCTC12862_00223</name>
</gene>
<organism evidence="1 2">
    <name type="scientific">Bartonella doshiae</name>
    <dbReference type="NCBI Taxonomy" id="33044"/>
    <lineage>
        <taxon>Bacteria</taxon>
        <taxon>Pseudomonadati</taxon>
        <taxon>Pseudomonadota</taxon>
        <taxon>Alphaproteobacteria</taxon>
        <taxon>Hyphomicrobiales</taxon>
        <taxon>Bartonellaceae</taxon>
        <taxon>Bartonella</taxon>
    </lineage>
</organism>
<dbReference type="EMBL" id="UFTF01000001">
    <property type="protein sequence ID" value="SUV44474.1"/>
    <property type="molecule type" value="Genomic_DNA"/>
</dbReference>
<reference evidence="1 2" key="1">
    <citation type="submission" date="2018-06" db="EMBL/GenBank/DDBJ databases">
        <authorList>
            <consortium name="Pathogen Informatics"/>
            <person name="Doyle S."/>
        </authorList>
    </citation>
    <scope>NUCLEOTIDE SEQUENCE [LARGE SCALE GENOMIC DNA]</scope>
    <source>
        <strain evidence="1 2">NCTC12862</strain>
    </source>
</reference>
<accession>A0A380ZDM6</accession>
<dbReference type="AlphaFoldDB" id="A0A380ZDM6"/>
<evidence type="ECO:0000313" key="2">
    <source>
        <dbReference type="Proteomes" id="UP000254950"/>
    </source>
</evidence>
<name>A0A380ZDM6_BARDO</name>
<evidence type="ECO:0000313" key="1">
    <source>
        <dbReference type="EMBL" id="SUV44474.1"/>
    </source>
</evidence>
<proteinExistence type="predicted"/>
<protein>
    <submittedName>
        <fullName evidence="1">Uncharacterized protein</fullName>
    </submittedName>
</protein>